<dbReference type="InterPro" id="IPR036942">
    <property type="entry name" value="Beta-barrel_TonB_sf"/>
</dbReference>
<protein>
    <submittedName>
        <fullName evidence="7">TonB-dependent receptor family protein</fullName>
    </submittedName>
</protein>
<keyword evidence="5" id="KW-0732">Signal</keyword>
<keyword evidence="2" id="KW-0472">Membrane</keyword>
<dbReference type="PANTHER" id="PTHR40980:SF4">
    <property type="entry name" value="TONB-DEPENDENT RECEPTOR-LIKE BETA-BARREL DOMAIN-CONTAINING PROTEIN"/>
    <property type="match status" value="1"/>
</dbReference>
<dbReference type="RefSeq" id="WP_209140148.1">
    <property type="nucleotide sequence ID" value="NZ_JAGHKO010000004.1"/>
</dbReference>
<feature type="domain" description="Outer membrane protein beta-barrel" evidence="6">
    <location>
        <begin position="296"/>
        <end position="677"/>
    </location>
</feature>
<evidence type="ECO:0000256" key="2">
    <source>
        <dbReference type="ARBA" id="ARBA00023136"/>
    </source>
</evidence>
<dbReference type="EMBL" id="JAGHKO010000004">
    <property type="protein sequence ID" value="MBO9202097.1"/>
    <property type="molecule type" value="Genomic_DNA"/>
</dbReference>
<keyword evidence="7" id="KW-0675">Receptor</keyword>
<sequence>MKTLLYCLLYCCCSPVFSQPVVKDSARILKEVTVRGMKPLFQQQVYGTVVNVESSMLSKGSSALELLERSPGVFIDRRDNNIALNGKTGVMVMINGKAMRVSVDQVITLLAGMNANDIEKIELMTTPPAGYDAEGSAGLINIVLKKARNQGSFSITGGYGWGEKCTASFNLARGIGNTGLYAAYSYSHDKTFVDWFSTATHYVPVLGGQAASTFLSEIKPVRNSHNATVGFDTRFTPRLTAGGSFTFNSNNTIEKTVNHAVYNMDNNKQYVLDATIGGAGNWNSLLSSVYVEKKISDQQQINFDIDYLFYDNRRSTNAYSLFNDEDGNSPGMNDTLFSPYQKASSHSPIKIGVAKFDYTNQLNPSLKLESGLKGTYTRNVSVSGIESLVNGNWVSSPATVNNVVMKEGIGAGYVSLSMRVNASFNVNAGVRYEYSHTRMDEPNTKRLVTARTFGQFFPELTFSWKVKERSELQLTFTKRISRPTYNDLASFVEYTGPTGVATGNSLLKPTITNNLKLGYTYVGYSVAVLLSRDNYPIARYQMVSNAAGDLLVLSPQNVRYQNNLTLQTNLPFTIGNWWSMNYGFAGGWRKFRLEHTPQPAEKSYFGYSLNFSEQFTLPKHFSLEFAGWYNSRSYDGSKEVAGFGAINGGVKKEFSKNKGVLQLSVQDIFKTLRITSYFGAVTDEVFNLKSKVPFSTESARSPIFKITYTRSFGTGSAKTRSNAGGSADERGRILN</sequence>
<dbReference type="Gene3D" id="2.40.170.20">
    <property type="entry name" value="TonB-dependent receptor, beta-barrel domain"/>
    <property type="match status" value="1"/>
</dbReference>
<dbReference type="Proteomes" id="UP000677244">
    <property type="component" value="Unassembled WGS sequence"/>
</dbReference>
<dbReference type="SUPFAM" id="SSF56935">
    <property type="entry name" value="Porins"/>
    <property type="match status" value="1"/>
</dbReference>
<feature type="signal peptide" evidence="5">
    <location>
        <begin position="1"/>
        <end position="18"/>
    </location>
</feature>
<evidence type="ECO:0000256" key="5">
    <source>
        <dbReference type="SAM" id="SignalP"/>
    </source>
</evidence>
<feature type="chain" id="PRO_5046385623" evidence="5">
    <location>
        <begin position="19"/>
        <end position="735"/>
    </location>
</feature>
<comment type="subcellular location">
    <subcellularLocation>
        <location evidence="1">Cell outer membrane</location>
    </subcellularLocation>
</comment>
<keyword evidence="3" id="KW-0998">Cell outer membrane</keyword>
<dbReference type="Pfam" id="PF14905">
    <property type="entry name" value="OMP_b-brl_3"/>
    <property type="match status" value="1"/>
</dbReference>
<gene>
    <name evidence="7" type="ORF">J7I42_17565</name>
</gene>
<feature type="region of interest" description="Disordered" evidence="4">
    <location>
        <begin position="716"/>
        <end position="735"/>
    </location>
</feature>
<evidence type="ECO:0000313" key="7">
    <source>
        <dbReference type="EMBL" id="MBO9202097.1"/>
    </source>
</evidence>
<evidence type="ECO:0000256" key="4">
    <source>
        <dbReference type="SAM" id="MobiDB-lite"/>
    </source>
</evidence>
<keyword evidence="8" id="KW-1185">Reference proteome</keyword>
<accession>A0ABS3YVZ0</accession>
<evidence type="ECO:0000313" key="8">
    <source>
        <dbReference type="Proteomes" id="UP000677244"/>
    </source>
</evidence>
<comment type="caution">
    <text evidence="7">The sequence shown here is derived from an EMBL/GenBank/DDBJ whole genome shotgun (WGS) entry which is preliminary data.</text>
</comment>
<evidence type="ECO:0000256" key="1">
    <source>
        <dbReference type="ARBA" id="ARBA00004442"/>
    </source>
</evidence>
<dbReference type="PANTHER" id="PTHR40980">
    <property type="entry name" value="PLUG DOMAIN-CONTAINING PROTEIN"/>
    <property type="match status" value="1"/>
</dbReference>
<organism evidence="7 8">
    <name type="scientific">Niastella soli</name>
    <dbReference type="NCBI Taxonomy" id="2821487"/>
    <lineage>
        <taxon>Bacteria</taxon>
        <taxon>Pseudomonadati</taxon>
        <taxon>Bacteroidota</taxon>
        <taxon>Chitinophagia</taxon>
        <taxon>Chitinophagales</taxon>
        <taxon>Chitinophagaceae</taxon>
        <taxon>Niastella</taxon>
    </lineage>
</organism>
<evidence type="ECO:0000259" key="6">
    <source>
        <dbReference type="Pfam" id="PF14905"/>
    </source>
</evidence>
<dbReference type="InterPro" id="IPR041700">
    <property type="entry name" value="OMP_b-brl_3"/>
</dbReference>
<reference evidence="7 8" key="1">
    <citation type="submission" date="2021-03" db="EMBL/GenBank/DDBJ databases">
        <title>Assistant Professor.</title>
        <authorList>
            <person name="Huq M.A."/>
        </authorList>
    </citation>
    <scope>NUCLEOTIDE SEQUENCE [LARGE SCALE GENOMIC DNA]</scope>
    <source>
        <strain evidence="7 8">MAH-29</strain>
    </source>
</reference>
<name>A0ABS3YVZ0_9BACT</name>
<proteinExistence type="predicted"/>
<evidence type="ECO:0000256" key="3">
    <source>
        <dbReference type="ARBA" id="ARBA00023237"/>
    </source>
</evidence>